<proteinExistence type="predicted"/>
<accession>A0A834MC05</accession>
<dbReference type="Proteomes" id="UP000625711">
    <property type="component" value="Unassembled WGS sequence"/>
</dbReference>
<sequence length="202" mass="23096">MILCVSAIMEPGKFTFDDLRNLVDVYASSLQDCEKLFQVQVKESNALLIKNTKIVEALKTLRERLEFLFLLHQAFSDAIEQVKYNLHYAEEMVDALEKNLVQIKGERCKRTAVSDTYRQNTYCLAESISVTLSNIDQGLEQIGEQLSLKSQLNSDVEILAQILQKHLEHLEQIEVKIYHVADGLNETASLKNACFRLYQPAQ</sequence>
<name>A0A834MC05_RHYFE</name>
<comment type="caution">
    <text evidence="2">The sequence shown here is derived from an EMBL/GenBank/DDBJ whole genome shotgun (WGS) entry which is preliminary data.</text>
</comment>
<evidence type="ECO:0000256" key="1">
    <source>
        <dbReference type="SAM" id="Coils"/>
    </source>
</evidence>
<organism evidence="2 3">
    <name type="scientific">Rhynchophorus ferrugineus</name>
    <name type="common">Red palm weevil</name>
    <name type="synonym">Curculio ferrugineus</name>
    <dbReference type="NCBI Taxonomy" id="354439"/>
    <lineage>
        <taxon>Eukaryota</taxon>
        <taxon>Metazoa</taxon>
        <taxon>Ecdysozoa</taxon>
        <taxon>Arthropoda</taxon>
        <taxon>Hexapoda</taxon>
        <taxon>Insecta</taxon>
        <taxon>Pterygota</taxon>
        <taxon>Neoptera</taxon>
        <taxon>Endopterygota</taxon>
        <taxon>Coleoptera</taxon>
        <taxon>Polyphaga</taxon>
        <taxon>Cucujiformia</taxon>
        <taxon>Curculionidae</taxon>
        <taxon>Dryophthorinae</taxon>
        <taxon>Rhynchophorus</taxon>
    </lineage>
</organism>
<dbReference type="OrthoDB" id="6740579at2759"/>
<evidence type="ECO:0000313" key="3">
    <source>
        <dbReference type="Proteomes" id="UP000625711"/>
    </source>
</evidence>
<keyword evidence="3" id="KW-1185">Reference proteome</keyword>
<dbReference type="AlphaFoldDB" id="A0A834MC05"/>
<dbReference type="EMBL" id="JAACXV010000374">
    <property type="protein sequence ID" value="KAF7279191.1"/>
    <property type="molecule type" value="Genomic_DNA"/>
</dbReference>
<feature type="coiled-coil region" evidence="1">
    <location>
        <begin position="79"/>
        <end position="106"/>
    </location>
</feature>
<reference evidence="2" key="1">
    <citation type="submission" date="2020-08" db="EMBL/GenBank/DDBJ databases">
        <title>Genome sequencing and assembly of the red palm weevil Rhynchophorus ferrugineus.</title>
        <authorList>
            <person name="Dias G.B."/>
            <person name="Bergman C.M."/>
            <person name="Manee M."/>
        </authorList>
    </citation>
    <scope>NUCLEOTIDE SEQUENCE</scope>
    <source>
        <strain evidence="2">AA-2017</strain>
        <tissue evidence="2">Whole larva</tissue>
    </source>
</reference>
<keyword evidence="1" id="KW-0175">Coiled coil</keyword>
<gene>
    <name evidence="2" type="ORF">GWI33_007598</name>
</gene>
<protein>
    <submittedName>
        <fullName evidence="2">Uncharacterized protein</fullName>
    </submittedName>
</protein>
<evidence type="ECO:0000313" key="2">
    <source>
        <dbReference type="EMBL" id="KAF7279191.1"/>
    </source>
</evidence>